<dbReference type="PROSITE" id="PS50950">
    <property type="entry name" value="ZF_THAP"/>
    <property type="match status" value="1"/>
</dbReference>
<evidence type="ECO:0000256" key="1">
    <source>
        <dbReference type="ARBA" id="ARBA00022723"/>
    </source>
</evidence>
<evidence type="ECO:0000256" key="3">
    <source>
        <dbReference type="ARBA" id="ARBA00022833"/>
    </source>
</evidence>
<evidence type="ECO:0000256" key="4">
    <source>
        <dbReference type="ARBA" id="ARBA00023125"/>
    </source>
</evidence>
<protein>
    <recommendedName>
        <fullName evidence="8">THAP-type domain-containing protein</fullName>
    </recommendedName>
</protein>
<feature type="compositionally biased region" description="Basic residues" evidence="7">
    <location>
        <begin position="280"/>
        <end position="291"/>
    </location>
</feature>
<comment type="caution">
    <text evidence="9">The sequence shown here is derived from an EMBL/GenBank/DDBJ whole genome shotgun (WGS) entry which is preliminary data.</text>
</comment>
<dbReference type="Proteomes" id="UP001497382">
    <property type="component" value="Unassembled WGS sequence"/>
</dbReference>
<organism evidence="9 10">
    <name type="scientific">Larinioides sclopetarius</name>
    <dbReference type="NCBI Taxonomy" id="280406"/>
    <lineage>
        <taxon>Eukaryota</taxon>
        <taxon>Metazoa</taxon>
        <taxon>Ecdysozoa</taxon>
        <taxon>Arthropoda</taxon>
        <taxon>Chelicerata</taxon>
        <taxon>Arachnida</taxon>
        <taxon>Araneae</taxon>
        <taxon>Araneomorphae</taxon>
        <taxon>Entelegynae</taxon>
        <taxon>Araneoidea</taxon>
        <taxon>Araneidae</taxon>
        <taxon>Larinioides</taxon>
    </lineage>
</organism>
<evidence type="ECO:0000256" key="7">
    <source>
        <dbReference type="SAM" id="MobiDB-lite"/>
    </source>
</evidence>
<evidence type="ECO:0000313" key="10">
    <source>
        <dbReference type="Proteomes" id="UP001497382"/>
    </source>
</evidence>
<feature type="region of interest" description="Disordered" evidence="7">
    <location>
        <begin position="271"/>
        <end position="317"/>
    </location>
</feature>
<feature type="coiled-coil region" evidence="6">
    <location>
        <begin position="177"/>
        <end position="211"/>
    </location>
</feature>
<feature type="domain" description="THAP-type" evidence="8">
    <location>
        <begin position="19"/>
        <end position="97"/>
    </location>
</feature>
<evidence type="ECO:0000256" key="6">
    <source>
        <dbReference type="SAM" id="Coils"/>
    </source>
</evidence>
<dbReference type="SMART" id="SM00980">
    <property type="entry name" value="THAP"/>
    <property type="match status" value="1"/>
</dbReference>
<reference evidence="9 10" key="1">
    <citation type="submission" date="2024-04" db="EMBL/GenBank/DDBJ databases">
        <authorList>
            <person name="Rising A."/>
            <person name="Reimegard J."/>
            <person name="Sonavane S."/>
            <person name="Akerstrom W."/>
            <person name="Nylinder S."/>
            <person name="Hedman E."/>
            <person name="Kallberg Y."/>
        </authorList>
    </citation>
    <scope>NUCLEOTIDE SEQUENCE [LARGE SCALE GENOMIC DNA]</scope>
</reference>
<evidence type="ECO:0000256" key="2">
    <source>
        <dbReference type="ARBA" id="ARBA00022771"/>
    </source>
</evidence>
<dbReference type="InterPro" id="IPR006612">
    <property type="entry name" value="THAP_Znf"/>
</dbReference>
<keyword evidence="6" id="KW-0175">Coiled coil</keyword>
<evidence type="ECO:0000259" key="8">
    <source>
        <dbReference type="PROSITE" id="PS50950"/>
    </source>
</evidence>
<keyword evidence="4 5" id="KW-0238">DNA-binding</keyword>
<dbReference type="GO" id="GO:0008270">
    <property type="term" value="F:zinc ion binding"/>
    <property type="evidence" value="ECO:0007669"/>
    <property type="project" value="UniProtKB-KW"/>
</dbReference>
<sequence length="381" mass="43504">MASSKTNMYKLMASPNSRTTRITCSAYGCDMKGGTNKLSEIKMFTFPRNPFRRRRWELATRRANWKSHSRSRICSKHFITGRPSNDPNHPDYVPSVFVFNKNTQNLKSLSRNAKSKTRRKLLAGESCANPACHNSSSREGKGVITSCGIKGYCSKCFSSESVSSAFNQSLEPLNHTLTQMMLKLTDMEEEREQLRNELALCRGEILQLREAHRDCMAHLPSTSTHSISNSSVLLPSATSLDETEVLQSVYSDEQPDVYDSDLLPSQYLEQIYHQPDGRSKGKRQSRKKRPKELHSDEEMSILDNCPRQSPKKKRVMKNSCVESKVGRRSQKSVNFLYCHEIKKKQKGKKYRVTKVRHLLHSENGLTYVPDTIVYQRNGNAL</sequence>
<keyword evidence="3" id="KW-0862">Zinc</keyword>
<keyword evidence="1" id="KW-0479">Metal-binding</keyword>
<proteinExistence type="predicted"/>
<evidence type="ECO:0000256" key="5">
    <source>
        <dbReference type="PROSITE-ProRule" id="PRU00309"/>
    </source>
</evidence>
<name>A0AAV1ZD09_9ARAC</name>
<dbReference type="AlphaFoldDB" id="A0AAV1ZD09"/>
<evidence type="ECO:0000313" key="9">
    <source>
        <dbReference type="EMBL" id="CAL1269445.1"/>
    </source>
</evidence>
<dbReference type="PANTHER" id="PTHR23080">
    <property type="entry name" value="THAP DOMAIN PROTEIN"/>
    <property type="match status" value="1"/>
</dbReference>
<dbReference type="Pfam" id="PF05485">
    <property type="entry name" value="THAP"/>
    <property type="match status" value="1"/>
</dbReference>
<gene>
    <name evidence="9" type="ORF">LARSCL_LOCUS4731</name>
</gene>
<dbReference type="GO" id="GO:0003677">
    <property type="term" value="F:DNA binding"/>
    <property type="evidence" value="ECO:0007669"/>
    <property type="project" value="UniProtKB-UniRule"/>
</dbReference>
<dbReference type="EMBL" id="CAXIEN010000040">
    <property type="protein sequence ID" value="CAL1269445.1"/>
    <property type="molecule type" value="Genomic_DNA"/>
</dbReference>
<keyword evidence="10" id="KW-1185">Reference proteome</keyword>
<keyword evidence="2 5" id="KW-0863">Zinc-finger</keyword>
<dbReference type="SUPFAM" id="SSF57716">
    <property type="entry name" value="Glucocorticoid receptor-like (DNA-binding domain)"/>
    <property type="match status" value="1"/>
</dbReference>
<accession>A0AAV1ZD09</accession>
<dbReference type="SMART" id="SM00692">
    <property type="entry name" value="DM3"/>
    <property type="match status" value="1"/>
</dbReference>